<reference evidence="2 3" key="1">
    <citation type="submission" date="2024-10" db="EMBL/GenBank/DDBJ databases">
        <authorList>
            <person name="Ryan C."/>
        </authorList>
    </citation>
    <scope>NUCLEOTIDE SEQUENCE [LARGE SCALE GENOMIC DNA]</scope>
</reference>
<feature type="region of interest" description="Disordered" evidence="1">
    <location>
        <begin position="1"/>
        <end position="28"/>
    </location>
</feature>
<dbReference type="PANTHER" id="PTHR34280">
    <property type="entry name" value="OS01G0920100 PROTEIN"/>
    <property type="match status" value="1"/>
</dbReference>
<evidence type="ECO:0000256" key="1">
    <source>
        <dbReference type="SAM" id="MobiDB-lite"/>
    </source>
</evidence>
<accession>A0ABC9GZI7</accession>
<feature type="region of interest" description="Disordered" evidence="1">
    <location>
        <begin position="132"/>
        <end position="185"/>
    </location>
</feature>
<comment type="caution">
    <text evidence="2">The sequence shown here is derived from an EMBL/GenBank/DDBJ whole genome shotgun (WGS) entry which is preliminary data.</text>
</comment>
<protein>
    <submittedName>
        <fullName evidence="2">Uncharacterized protein</fullName>
    </submittedName>
</protein>
<dbReference type="EMBL" id="CAXIPR030000758">
    <property type="protein sequence ID" value="CAM0146959.1"/>
    <property type="molecule type" value="Genomic_DNA"/>
</dbReference>
<evidence type="ECO:0000313" key="3">
    <source>
        <dbReference type="Proteomes" id="UP001497457"/>
    </source>
</evidence>
<feature type="compositionally biased region" description="Low complexity" evidence="1">
    <location>
        <begin position="11"/>
        <end position="28"/>
    </location>
</feature>
<gene>
    <name evidence="2" type="ORF">URODEC1_LOCUS120468</name>
</gene>
<feature type="compositionally biased region" description="Basic residues" evidence="1">
    <location>
        <begin position="164"/>
        <end position="175"/>
    </location>
</feature>
<keyword evidence="3" id="KW-1185">Reference proteome</keyword>
<evidence type="ECO:0000313" key="2">
    <source>
        <dbReference type="EMBL" id="CAM0146959.1"/>
    </source>
</evidence>
<name>A0ABC9GZI7_9POAL</name>
<dbReference type="InterPro" id="IPR038947">
    <property type="entry name" value="At3g27210-like"/>
</dbReference>
<dbReference type="AlphaFoldDB" id="A0ABC9GZI7"/>
<dbReference type="PANTHER" id="PTHR34280:SF7">
    <property type="entry name" value="OS04G0380200 PROTEIN"/>
    <property type="match status" value="1"/>
</dbReference>
<dbReference type="Proteomes" id="UP001497457">
    <property type="component" value="Unassembled WGS sequence"/>
</dbReference>
<feature type="region of interest" description="Disordered" evidence="1">
    <location>
        <begin position="50"/>
        <end position="119"/>
    </location>
</feature>
<sequence>MRLRIAGDDQAAASGPNPAAAADGAGPAPFVAGDDAAAGAAVITAVAGPAAAGHHHGTENGSKDESFFEARPWLDSDSEDDFYSVRGDFTPSRNSTPDHPRLITSFSGRKPVDTSKPSLIQKKQRLLELLQEKQHYDDDDEDSITDVSSDLENGAVHAEEHMKTPSKGKKSKKSSRSGCFPSLIWSRKKRKEQKDKVNRHCDVEL</sequence>
<feature type="compositionally biased region" description="Basic and acidic residues" evidence="1">
    <location>
        <begin position="56"/>
        <end position="74"/>
    </location>
</feature>
<organism evidence="2 3">
    <name type="scientific">Urochloa decumbens</name>
    <dbReference type="NCBI Taxonomy" id="240449"/>
    <lineage>
        <taxon>Eukaryota</taxon>
        <taxon>Viridiplantae</taxon>
        <taxon>Streptophyta</taxon>
        <taxon>Embryophyta</taxon>
        <taxon>Tracheophyta</taxon>
        <taxon>Spermatophyta</taxon>
        <taxon>Magnoliopsida</taxon>
        <taxon>Liliopsida</taxon>
        <taxon>Poales</taxon>
        <taxon>Poaceae</taxon>
        <taxon>PACMAD clade</taxon>
        <taxon>Panicoideae</taxon>
        <taxon>Panicodae</taxon>
        <taxon>Paniceae</taxon>
        <taxon>Melinidinae</taxon>
        <taxon>Urochloa</taxon>
    </lineage>
</organism>
<proteinExistence type="predicted"/>